<dbReference type="InterPro" id="IPR036465">
    <property type="entry name" value="vWFA_dom_sf"/>
</dbReference>
<sequence length="474" mass="50423">MLTRDGKLVFAEGGVRGASVLTANGVEFLDAAETPSPVIRRSADEPWQPATGFLLPRSGVWRETSRPVAMSGPGLAVVLRTSDHLVPSWGGEILVRIDALVPTEAFPEANTRPPRFLAVVLDGHAAAIASLAEVALDNVGQRDRVTILDATPARMVLPLLPGSHRTLLGAAVQRVLSHRRRAPSPTKGALPQAQPASGQASLAAALALARAQLVKRATAQASTVERQVLVVTDGAGLAVDDARLRREVEAMQAQGIRVTAVGASDQLDDDALRPLGDDTYVGGSQEEREDAVAEMIPPPGDVVLQDVELTLASAPAPLRVLELSGGTSALTPELDRIFLDELYAGEARTEVARVVVPVWVPGETLDIQVGATYRDARSGERLTSQNTIRCRYSSNVERIADARHGDVIAYASALAMVRRLHRAFLGSQLDRVGGLRPIVMWQARSLAALSRAQSDPVLGSQAEILHSLLNALED</sequence>
<dbReference type="RefSeq" id="WP_044240450.1">
    <property type="nucleotide sequence ID" value="NZ_ASRX01000017.1"/>
</dbReference>
<organism evidence="1 2">
    <name type="scientific">Chondromyces apiculatus DSM 436</name>
    <dbReference type="NCBI Taxonomy" id="1192034"/>
    <lineage>
        <taxon>Bacteria</taxon>
        <taxon>Pseudomonadati</taxon>
        <taxon>Myxococcota</taxon>
        <taxon>Polyangia</taxon>
        <taxon>Polyangiales</taxon>
        <taxon>Polyangiaceae</taxon>
        <taxon>Chondromyces</taxon>
    </lineage>
</organism>
<dbReference type="EMBL" id="ASRX01000017">
    <property type="protein sequence ID" value="EYF06302.1"/>
    <property type="molecule type" value="Genomic_DNA"/>
</dbReference>
<evidence type="ECO:0000313" key="1">
    <source>
        <dbReference type="EMBL" id="EYF06302.1"/>
    </source>
</evidence>
<accession>A0A017TBK1</accession>
<reference evidence="1 2" key="1">
    <citation type="submission" date="2013-05" db="EMBL/GenBank/DDBJ databases">
        <title>Genome assembly of Chondromyces apiculatus DSM 436.</title>
        <authorList>
            <person name="Sharma G."/>
            <person name="Khatri I."/>
            <person name="Kaur C."/>
            <person name="Mayilraj S."/>
            <person name="Subramanian S."/>
        </authorList>
    </citation>
    <scope>NUCLEOTIDE SEQUENCE [LARGE SCALE GENOMIC DNA]</scope>
    <source>
        <strain evidence="1 2">DSM 436</strain>
    </source>
</reference>
<proteinExistence type="predicted"/>
<name>A0A017TBK1_9BACT</name>
<dbReference type="SUPFAM" id="SSF53300">
    <property type="entry name" value="vWA-like"/>
    <property type="match status" value="1"/>
</dbReference>
<evidence type="ECO:0008006" key="3">
    <source>
        <dbReference type="Google" id="ProtNLM"/>
    </source>
</evidence>
<gene>
    <name evidence="1" type="ORF">CAP_2180</name>
</gene>
<dbReference type="Gene3D" id="3.40.50.410">
    <property type="entry name" value="von Willebrand factor, type A domain"/>
    <property type="match status" value="1"/>
</dbReference>
<protein>
    <recommendedName>
        <fullName evidence="3">VWFA domain-containing protein</fullName>
    </recommendedName>
</protein>
<dbReference type="Proteomes" id="UP000019678">
    <property type="component" value="Unassembled WGS sequence"/>
</dbReference>
<evidence type="ECO:0000313" key="2">
    <source>
        <dbReference type="Proteomes" id="UP000019678"/>
    </source>
</evidence>
<keyword evidence="2" id="KW-1185">Reference proteome</keyword>
<comment type="caution">
    <text evidence="1">The sequence shown here is derived from an EMBL/GenBank/DDBJ whole genome shotgun (WGS) entry which is preliminary data.</text>
</comment>
<dbReference type="AlphaFoldDB" id="A0A017TBK1"/>